<reference evidence="4" key="1">
    <citation type="submission" date="2017-10" db="EMBL/GenBank/DDBJ databases">
        <title>Rapid genome shrinkage in a self-fertile nematode reveals novel sperm competition proteins.</title>
        <authorList>
            <person name="Yin D."/>
            <person name="Schwarz E.M."/>
            <person name="Thomas C.G."/>
            <person name="Felde R.L."/>
            <person name="Korf I.F."/>
            <person name="Cutter A.D."/>
            <person name="Schartner C.M."/>
            <person name="Ralston E.J."/>
            <person name="Meyer B.J."/>
            <person name="Haag E.S."/>
        </authorList>
    </citation>
    <scope>NUCLEOTIDE SEQUENCE [LARGE SCALE GENOMIC DNA]</scope>
    <source>
        <strain evidence="4">JU1422</strain>
    </source>
</reference>
<comment type="caution">
    <text evidence="3">The sequence shown here is derived from an EMBL/GenBank/DDBJ whole genome shotgun (WGS) entry which is preliminary data.</text>
</comment>
<evidence type="ECO:0000313" key="4">
    <source>
        <dbReference type="Proteomes" id="UP000230233"/>
    </source>
</evidence>
<dbReference type="InterPro" id="IPR041426">
    <property type="entry name" value="Mos1_HTH"/>
</dbReference>
<dbReference type="Pfam" id="PF17906">
    <property type="entry name" value="HTH_48"/>
    <property type="match status" value="1"/>
</dbReference>
<proteinExistence type="predicted"/>
<organism evidence="3 4">
    <name type="scientific">Caenorhabditis nigoni</name>
    <dbReference type="NCBI Taxonomy" id="1611254"/>
    <lineage>
        <taxon>Eukaryota</taxon>
        <taxon>Metazoa</taxon>
        <taxon>Ecdysozoa</taxon>
        <taxon>Nematoda</taxon>
        <taxon>Chromadorea</taxon>
        <taxon>Rhabditida</taxon>
        <taxon>Rhabditina</taxon>
        <taxon>Rhabditomorpha</taxon>
        <taxon>Rhabditoidea</taxon>
        <taxon>Rhabditidae</taxon>
        <taxon>Peloderinae</taxon>
        <taxon>Caenorhabditis</taxon>
    </lineage>
</organism>
<evidence type="ECO:0000259" key="2">
    <source>
        <dbReference type="Pfam" id="PF17906"/>
    </source>
</evidence>
<feature type="domain" description="Mos1 transposase HTH" evidence="2">
    <location>
        <begin position="19"/>
        <end position="62"/>
    </location>
</feature>
<dbReference type="Proteomes" id="UP000230233">
    <property type="component" value="Unassembled WGS sequence"/>
</dbReference>
<dbReference type="Pfam" id="PF00646">
    <property type="entry name" value="F-box"/>
    <property type="match status" value="1"/>
</dbReference>
<dbReference type="EMBL" id="PDUG01000127">
    <property type="protein sequence ID" value="PIC11335.1"/>
    <property type="molecule type" value="Genomic_DNA"/>
</dbReference>
<dbReference type="OrthoDB" id="8056713at2759"/>
<dbReference type="AlphaFoldDB" id="A0A2G5S8F2"/>
<protein>
    <submittedName>
        <fullName evidence="3">Uncharacterized protein</fullName>
    </submittedName>
</protein>
<feature type="domain" description="F-box" evidence="1">
    <location>
        <begin position="75"/>
        <end position="115"/>
    </location>
</feature>
<dbReference type="InterPro" id="IPR001810">
    <property type="entry name" value="F-box_dom"/>
</dbReference>
<evidence type="ECO:0000259" key="1">
    <source>
        <dbReference type="Pfam" id="PF00646"/>
    </source>
</evidence>
<keyword evidence="4" id="KW-1185">Reference proteome</keyword>
<sequence>MASKLDEATRNDSKTRATLIFYEFHSGMPIFESYSSFCEKMGADFMEYQEFEFWFQRFSAGNFDLNYDRSKDRTITDMPVHIFQKICENLGDNYQNEYRFTLRHVCKSFRALVDSWIPNYKKILVTSASNGNIHLNFDNQTIEYEDKIVALDDLMSILIHPKLKLEEFEIWEDEQFAKKLALRLGSLKARIHIEHLNLNFNNWRMQKPILPFVQGETAEFDLSTDRILEFIEEISEINPENGISEIRFPRITIKDSVLYMKESTKFVKCFLKFPNLKWCHMEAELLTTLQLRKNIEKFGAKIRADRPDILHYSIPNSSDFFEIQFQKYGIRIERKSV</sequence>
<gene>
    <name evidence="3" type="ORF">B9Z55_029150</name>
</gene>
<dbReference type="CDD" id="cd22150">
    <property type="entry name" value="F-box_CeFBXA-like"/>
    <property type="match status" value="1"/>
</dbReference>
<name>A0A2G5S8F2_9PELO</name>
<accession>A0A2G5S8F2</accession>
<evidence type="ECO:0000313" key="3">
    <source>
        <dbReference type="EMBL" id="PIC11335.1"/>
    </source>
</evidence>